<proteinExistence type="predicted"/>
<organism evidence="2">
    <name type="scientific">hydrothermal vent metagenome</name>
    <dbReference type="NCBI Taxonomy" id="652676"/>
    <lineage>
        <taxon>unclassified sequences</taxon>
        <taxon>metagenomes</taxon>
        <taxon>ecological metagenomes</taxon>
    </lineage>
</organism>
<dbReference type="AlphaFoldDB" id="A0A3B1DUP4"/>
<keyword evidence="2" id="KW-0282">Flagellum</keyword>
<dbReference type="EMBL" id="UOGL01000672">
    <property type="protein sequence ID" value="VAX42621.1"/>
    <property type="molecule type" value="Genomic_DNA"/>
</dbReference>
<feature type="region of interest" description="Disordered" evidence="1">
    <location>
        <begin position="59"/>
        <end position="89"/>
    </location>
</feature>
<accession>A0A3B1DUP4</accession>
<gene>
    <name evidence="2" type="ORF">MNBD_PLANCTO02-2601</name>
</gene>
<name>A0A3B1DUP4_9ZZZZ</name>
<sequence length="158" mass="17546">MLNSILNSTSMPLLEKAAVFSERRQAVLAGNIANIATPNYRTRDLPVESFSQAMKKAIASRNQSAPTNLQTLSPSTPLGSPSLQSVASPKKSIDQFFTDDLFQSSDRHPHNLTYQDKGNRSIEHEVMEMTKNSMMQGYVTQLMISQMNLLQSVISEQP</sequence>
<evidence type="ECO:0000256" key="1">
    <source>
        <dbReference type="SAM" id="MobiDB-lite"/>
    </source>
</evidence>
<reference evidence="2" key="1">
    <citation type="submission" date="2018-06" db="EMBL/GenBank/DDBJ databases">
        <authorList>
            <person name="Zhirakovskaya E."/>
        </authorList>
    </citation>
    <scope>NUCLEOTIDE SEQUENCE</scope>
</reference>
<keyword evidence="2" id="KW-0966">Cell projection</keyword>
<evidence type="ECO:0000313" key="2">
    <source>
        <dbReference type="EMBL" id="VAX42621.1"/>
    </source>
</evidence>
<protein>
    <submittedName>
        <fullName evidence="2">Probable flagellar basal-body rod protein FlgB</fullName>
    </submittedName>
</protein>
<feature type="compositionally biased region" description="Low complexity" evidence="1">
    <location>
        <begin position="69"/>
        <end position="85"/>
    </location>
</feature>
<keyword evidence="2" id="KW-0969">Cilium</keyword>